<dbReference type="STRING" id="574087.Acear_0309"/>
<protein>
    <recommendedName>
        <fullName evidence="4">DUF4912 domain-containing protein</fullName>
    </recommendedName>
</protein>
<feature type="compositionally biased region" description="Polar residues" evidence="1">
    <location>
        <begin position="172"/>
        <end position="182"/>
    </location>
</feature>
<dbReference type="HOGENOM" id="CLU_1253659_0_0_9"/>
<feature type="compositionally biased region" description="Polar residues" evidence="1">
    <location>
        <begin position="210"/>
        <end position="220"/>
    </location>
</feature>
<gene>
    <name evidence="2" type="ordered locus">Acear_0309</name>
</gene>
<evidence type="ECO:0000313" key="2">
    <source>
        <dbReference type="EMBL" id="ADL11858.1"/>
    </source>
</evidence>
<feature type="region of interest" description="Disordered" evidence="1">
    <location>
        <begin position="172"/>
        <end position="220"/>
    </location>
</feature>
<dbReference type="Proteomes" id="UP000001661">
    <property type="component" value="Chromosome"/>
</dbReference>
<reference evidence="2 3" key="1">
    <citation type="journal article" date="2010" name="Stand. Genomic Sci.">
        <title>Complete genome sequence of Acetohalobium arabaticum type strain (Z-7288).</title>
        <authorList>
            <person name="Sikorski J."/>
            <person name="Lapidus A."/>
            <person name="Chertkov O."/>
            <person name="Lucas S."/>
            <person name="Copeland A."/>
            <person name="Glavina Del Rio T."/>
            <person name="Nolan M."/>
            <person name="Tice H."/>
            <person name="Cheng J.F."/>
            <person name="Han C."/>
            <person name="Brambilla E."/>
            <person name="Pitluck S."/>
            <person name="Liolios K."/>
            <person name="Ivanova N."/>
            <person name="Mavromatis K."/>
            <person name="Mikhailova N."/>
            <person name="Pati A."/>
            <person name="Bruce D."/>
            <person name="Detter C."/>
            <person name="Tapia R."/>
            <person name="Goodwin L."/>
            <person name="Chen A."/>
            <person name="Palaniappan K."/>
            <person name="Land M."/>
            <person name="Hauser L."/>
            <person name="Chang Y.J."/>
            <person name="Jeffries C.D."/>
            <person name="Rohde M."/>
            <person name="Goker M."/>
            <person name="Spring S."/>
            <person name="Woyke T."/>
            <person name="Bristow J."/>
            <person name="Eisen J.A."/>
            <person name="Markowitz V."/>
            <person name="Hugenholtz P."/>
            <person name="Kyrpides N.C."/>
            <person name="Klenk H.P."/>
        </authorList>
    </citation>
    <scope>NUCLEOTIDE SEQUENCE [LARGE SCALE GENOMIC DNA]</scope>
    <source>
        <strain evidence="3">ATCC 49924 / DSM 5501 / Z-7288</strain>
    </source>
</reference>
<dbReference type="Pfam" id="PF16258">
    <property type="entry name" value="DUF4912"/>
    <property type="match status" value="1"/>
</dbReference>
<accession>D9QU65</accession>
<dbReference type="AlphaFoldDB" id="D9QU65"/>
<sequence length="220" mass="25200">MSTNLNQEQQERIQMRPAIEAIKPNIEFFTTHDYPELADYDLETSFNQNRITALVRDPYWVYLYWEVTELFEMNGQPVLKVLDITGLNYPHASPQDSFTVDIDLRAENWYLKVPGANRKYTVELGLQKENGEFNLLARSNYFTTPRDKPSDKYDPEWMTIDELFRCSYPSSNSDGTLKTGSSPLGAEEFPGVGINVSSPVGPEEYVSSPGYISSPQNEDW</sequence>
<dbReference type="EMBL" id="CP002105">
    <property type="protein sequence ID" value="ADL11858.1"/>
    <property type="molecule type" value="Genomic_DNA"/>
</dbReference>
<evidence type="ECO:0000313" key="3">
    <source>
        <dbReference type="Proteomes" id="UP000001661"/>
    </source>
</evidence>
<proteinExistence type="predicted"/>
<name>D9QU65_ACEAZ</name>
<dbReference type="KEGG" id="aar:Acear_0309"/>
<dbReference type="InterPro" id="IPR032585">
    <property type="entry name" value="DUF4912"/>
</dbReference>
<keyword evidence="3" id="KW-1185">Reference proteome</keyword>
<dbReference type="RefSeq" id="WP_013277304.1">
    <property type="nucleotide sequence ID" value="NC_014378.1"/>
</dbReference>
<evidence type="ECO:0000256" key="1">
    <source>
        <dbReference type="SAM" id="MobiDB-lite"/>
    </source>
</evidence>
<dbReference type="eggNOG" id="COG3330">
    <property type="taxonomic scope" value="Bacteria"/>
</dbReference>
<organism evidence="2 3">
    <name type="scientific">Acetohalobium arabaticum (strain ATCC 49924 / DSM 5501 / Z-7288)</name>
    <dbReference type="NCBI Taxonomy" id="574087"/>
    <lineage>
        <taxon>Bacteria</taxon>
        <taxon>Bacillati</taxon>
        <taxon>Bacillota</taxon>
        <taxon>Clostridia</taxon>
        <taxon>Halanaerobiales</taxon>
        <taxon>Halobacteroidaceae</taxon>
        <taxon>Acetohalobium</taxon>
    </lineage>
</organism>
<evidence type="ECO:0008006" key="4">
    <source>
        <dbReference type="Google" id="ProtNLM"/>
    </source>
</evidence>